<dbReference type="Proteomes" id="UP001500879">
    <property type="component" value="Unassembled WGS sequence"/>
</dbReference>
<proteinExistence type="predicted"/>
<sequence>MRHPISRLLAWTRASFRHESEAVPQASTAPPPTPITYTTPTTTVVFTAHGINIHRRGPHPRCTCPGAVHDVTAAVNSPAGAAV</sequence>
<keyword evidence="3" id="KW-1185">Reference proteome</keyword>
<name>A0ABP3IJJ9_9ACTN</name>
<evidence type="ECO:0000313" key="2">
    <source>
        <dbReference type="EMBL" id="GAA0407194.1"/>
    </source>
</evidence>
<dbReference type="RefSeq" id="WP_344024268.1">
    <property type="nucleotide sequence ID" value="NZ_BAAABX010000033.1"/>
</dbReference>
<dbReference type="EMBL" id="BAAABX010000033">
    <property type="protein sequence ID" value="GAA0407194.1"/>
    <property type="molecule type" value="Genomic_DNA"/>
</dbReference>
<protein>
    <recommendedName>
        <fullName evidence="4">Secreted protein</fullName>
    </recommendedName>
</protein>
<comment type="caution">
    <text evidence="2">The sequence shown here is derived from an EMBL/GenBank/DDBJ whole genome shotgun (WGS) entry which is preliminary data.</text>
</comment>
<evidence type="ECO:0000256" key="1">
    <source>
        <dbReference type="SAM" id="MobiDB-lite"/>
    </source>
</evidence>
<gene>
    <name evidence="2" type="ORF">GCM10010357_30190</name>
</gene>
<feature type="region of interest" description="Disordered" evidence="1">
    <location>
        <begin position="19"/>
        <end position="38"/>
    </location>
</feature>
<reference evidence="3" key="1">
    <citation type="journal article" date="2019" name="Int. J. Syst. Evol. Microbiol.">
        <title>The Global Catalogue of Microorganisms (GCM) 10K type strain sequencing project: providing services to taxonomists for standard genome sequencing and annotation.</title>
        <authorList>
            <consortium name="The Broad Institute Genomics Platform"/>
            <consortium name="The Broad Institute Genome Sequencing Center for Infectious Disease"/>
            <person name="Wu L."/>
            <person name="Ma J."/>
        </authorList>
    </citation>
    <scope>NUCLEOTIDE SEQUENCE [LARGE SCALE GENOMIC DNA]</scope>
    <source>
        <strain evidence="3">JCM 4788</strain>
    </source>
</reference>
<accession>A0ABP3IJJ9</accession>
<evidence type="ECO:0008006" key="4">
    <source>
        <dbReference type="Google" id="ProtNLM"/>
    </source>
</evidence>
<evidence type="ECO:0000313" key="3">
    <source>
        <dbReference type="Proteomes" id="UP001500879"/>
    </source>
</evidence>
<organism evidence="2 3">
    <name type="scientific">Streptomyces luteireticuli</name>
    <dbReference type="NCBI Taxonomy" id="173858"/>
    <lineage>
        <taxon>Bacteria</taxon>
        <taxon>Bacillati</taxon>
        <taxon>Actinomycetota</taxon>
        <taxon>Actinomycetes</taxon>
        <taxon>Kitasatosporales</taxon>
        <taxon>Streptomycetaceae</taxon>
        <taxon>Streptomyces</taxon>
    </lineage>
</organism>